<accession>A0A8H6MHG0</accession>
<organism evidence="2 3">
    <name type="scientific">Ephemerocybe angulata</name>
    <dbReference type="NCBI Taxonomy" id="980116"/>
    <lineage>
        <taxon>Eukaryota</taxon>
        <taxon>Fungi</taxon>
        <taxon>Dikarya</taxon>
        <taxon>Basidiomycota</taxon>
        <taxon>Agaricomycotina</taxon>
        <taxon>Agaricomycetes</taxon>
        <taxon>Agaricomycetidae</taxon>
        <taxon>Agaricales</taxon>
        <taxon>Agaricineae</taxon>
        <taxon>Psathyrellaceae</taxon>
        <taxon>Ephemerocybe</taxon>
    </lineage>
</organism>
<proteinExistence type="predicted"/>
<dbReference type="Pfam" id="PF01933">
    <property type="entry name" value="CofD"/>
    <property type="match status" value="1"/>
</dbReference>
<feature type="region of interest" description="Disordered" evidence="1">
    <location>
        <begin position="549"/>
        <end position="582"/>
    </location>
</feature>
<reference evidence="2 3" key="1">
    <citation type="submission" date="2020-07" db="EMBL/GenBank/DDBJ databases">
        <title>Comparative genomics of pyrophilous fungi reveals a link between fire events and developmental genes.</title>
        <authorList>
            <consortium name="DOE Joint Genome Institute"/>
            <person name="Steindorff A.S."/>
            <person name="Carver A."/>
            <person name="Calhoun S."/>
            <person name="Stillman K."/>
            <person name="Liu H."/>
            <person name="Lipzen A."/>
            <person name="Pangilinan J."/>
            <person name="Labutti K."/>
            <person name="Bruns T.D."/>
            <person name="Grigoriev I.V."/>
        </authorList>
    </citation>
    <scope>NUCLEOTIDE SEQUENCE [LARGE SCALE GENOMIC DNA]</scope>
    <source>
        <strain evidence="2 3">CBS 144469</strain>
    </source>
</reference>
<dbReference type="Proteomes" id="UP000521943">
    <property type="component" value="Unassembled WGS sequence"/>
</dbReference>
<comment type="caution">
    <text evidence="2">The sequence shown here is derived from an EMBL/GenBank/DDBJ whole genome shotgun (WGS) entry which is preliminary data.</text>
</comment>
<dbReference type="AlphaFoldDB" id="A0A8H6MHG0"/>
<dbReference type="InterPro" id="IPR002882">
    <property type="entry name" value="CofD"/>
</dbReference>
<evidence type="ECO:0000256" key="1">
    <source>
        <dbReference type="SAM" id="MobiDB-lite"/>
    </source>
</evidence>
<protein>
    <submittedName>
        <fullName evidence="2">Uncharacterized protein</fullName>
    </submittedName>
</protein>
<dbReference type="GO" id="GO:0043743">
    <property type="term" value="F:LPPG:FO 2-phospho-L-lactate transferase activity"/>
    <property type="evidence" value="ECO:0007669"/>
    <property type="project" value="InterPro"/>
</dbReference>
<feature type="region of interest" description="Disordered" evidence="1">
    <location>
        <begin position="620"/>
        <end position="655"/>
    </location>
</feature>
<feature type="compositionally biased region" description="Low complexity" evidence="1">
    <location>
        <begin position="622"/>
        <end position="635"/>
    </location>
</feature>
<evidence type="ECO:0000313" key="3">
    <source>
        <dbReference type="Proteomes" id="UP000521943"/>
    </source>
</evidence>
<dbReference type="EMBL" id="JACGCI010000001">
    <property type="protein sequence ID" value="KAF6766416.1"/>
    <property type="molecule type" value="Genomic_DNA"/>
</dbReference>
<dbReference type="InterPro" id="IPR038136">
    <property type="entry name" value="CofD-like_dom_sf"/>
</dbReference>
<dbReference type="PANTHER" id="PTHR31240:SF0">
    <property type="entry name" value="MATERNAL EFFECT EMBRYO ARREST 18"/>
    <property type="match status" value="1"/>
</dbReference>
<evidence type="ECO:0000313" key="2">
    <source>
        <dbReference type="EMBL" id="KAF6766416.1"/>
    </source>
</evidence>
<gene>
    <name evidence="2" type="ORF">DFP72DRAFT_1057571</name>
</gene>
<dbReference type="PANTHER" id="PTHR31240">
    <property type="entry name" value="MATERNAL EFFECT EMBRYO ARREST 18"/>
    <property type="match status" value="1"/>
</dbReference>
<dbReference type="SUPFAM" id="SSF142338">
    <property type="entry name" value="CofD-like"/>
    <property type="match status" value="1"/>
</dbReference>
<feature type="region of interest" description="Disordered" evidence="1">
    <location>
        <begin position="1"/>
        <end position="31"/>
    </location>
</feature>
<dbReference type="OrthoDB" id="10267139at2759"/>
<keyword evidence="3" id="KW-1185">Reference proteome</keyword>
<sequence length="770" mass="84971">MASLSVPRERSFDSPGSSVFDLPTQPPEAAPERLAPVPLLGASRAPRLPSAGHAVQPSASYVVISGGTGGNAICSAFGDACFVLPVSDDGGSSSEIIRVLGGPSVGDIRSRLVRLIPGGQLPTSPLHAIRNLLAYRLPSKYTAKEAREGWRDIVEGRSPLWKGIPNDRKETIRGFLVYFESELLKRAHKNFDFRNGSIGNYFIAAAQGFFRIVIDITLQQAHILPVIVTNHVVTIAAELDDGERLVGQCEISHPVPSSSGSTMPDELVEDGIGSLAELQPQNIMYQQDKDKAFEPLPCRISRLYYINSYGMEIHPSPNPDFIANLQTRDVLVYSCGSLWTSIMPCLAIRGVASAIAGSQSLQAKVLLLNAENDRETNGYTAVDYINAIVRTLNTNYSAHQYGLGNANTTYPVSAFITDLIYLKGSKVNVNEAAIRKLGIRCTEVGSLNRGADLLRFDAETSSLTRMNEAATPTTISLPALSVSLQPHAHAITGRESCPRPDLTREPGRGAVILYPSPHMNEDAVRDQDHLVAHVTITEAADISVTVEDLGGDAKNKNDDAASVNSEEEEEDLRGSETLPRPSCRVTFRPRVRITSGFSRGRQTSSYHQSQDDPSYHILTATSSRSCSPSGSSSISAPLRFHSEERGPKPGWGTLGQRVSLLARRGEHKRRFRERLKQHERMLKAFQGDPYPNRPTHRRDSETSPLLRPRLQQYVCQCGIVGCEYDENRISQEIDLIFGTWPHRLFNPKWWWWHVQPIVFCRCLDDPEDEY</sequence>
<dbReference type="Gene3D" id="3.40.50.10680">
    <property type="entry name" value="CofD-like domains"/>
    <property type="match status" value="1"/>
</dbReference>
<name>A0A8H6MHG0_9AGAR</name>